<evidence type="ECO:0000256" key="9">
    <source>
        <dbReference type="ARBA" id="ARBA00012523"/>
    </source>
</evidence>
<dbReference type="PANTHER" id="PTHR34848:SF1">
    <property type="entry name" value="BIFUNCTIONAL ADENOSYLCOBALAMIN BIOSYNTHESIS PROTEIN COBU"/>
    <property type="match status" value="1"/>
</dbReference>
<proteinExistence type="inferred from homology"/>
<dbReference type="AlphaFoldDB" id="A0A9D1JZK2"/>
<feature type="binding site" evidence="19">
    <location>
        <position position="81"/>
    </location>
    <ligand>
        <name>GTP</name>
        <dbReference type="ChEBI" id="CHEBI:37565"/>
    </ligand>
</feature>
<evidence type="ECO:0000256" key="7">
    <source>
        <dbReference type="ARBA" id="ARBA00007490"/>
    </source>
</evidence>
<keyword evidence="14" id="KW-0067">ATP-binding</keyword>
<evidence type="ECO:0000256" key="11">
    <source>
        <dbReference type="ARBA" id="ARBA00022679"/>
    </source>
</evidence>
<dbReference type="GO" id="GO:0043752">
    <property type="term" value="F:adenosylcobinamide kinase activity"/>
    <property type="evidence" value="ECO:0007669"/>
    <property type="project" value="UniProtKB-EC"/>
</dbReference>
<evidence type="ECO:0000256" key="10">
    <source>
        <dbReference type="ARBA" id="ARBA00022573"/>
    </source>
</evidence>
<comment type="pathway">
    <text evidence="5">Cofactor biosynthesis; adenosylcobalamin biosynthesis; adenosylcobalamin from cob(II)yrinate a,c-diamide: step 6/7.</text>
</comment>
<evidence type="ECO:0000256" key="4">
    <source>
        <dbReference type="ARBA" id="ARBA00003889"/>
    </source>
</evidence>
<comment type="pathway">
    <text evidence="6">Cofactor biosynthesis; adenosylcobalamin biosynthesis; adenosylcobalamin from cob(II)yrinate a,c-diamide: step 5/7.</text>
</comment>
<evidence type="ECO:0000256" key="18">
    <source>
        <dbReference type="PIRSR" id="PIRSR006135-1"/>
    </source>
</evidence>
<dbReference type="InterPro" id="IPR003203">
    <property type="entry name" value="CobU/CobP"/>
</dbReference>
<gene>
    <name evidence="20" type="ORF">IAB51_03305</name>
</gene>
<evidence type="ECO:0000256" key="13">
    <source>
        <dbReference type="ARBA" id="ARBA00022777"/>
    </source>
</evidence>
<dbReference type="GO" id="GO:0008820">
    <property type="term" value="F:cobinamide phosphate guanylyltransferase activity"/>
    <property type="evidence" value="ECO:0007669"/>
    <property type="project" value="UniProtKB-EC"/>
</dbReference>
<comment type="catalytic activity">
    <reaction evidence="2">
        <text>adenosylcob(III)inamide phosphate + GTP + H(+) = adenosylcob(III)inamide-GDP + diphosphate</text>
        <dbReference type="Rhea" id="RHEA:22712"/>
        <dbReference type="ChEBI" id="CHEBI:15378"/>
        <dbReference type="ChEBI" id="CHEBI:33019"/>
        <dbReference type="ChEBI" id="CHEBI:37565"/>
        <dbReference type="ChEBI" id="CHEBI:58502"/>
        <dbReference type="ChEBI" id="CHEBI:60487"/>
        <dbReference type="EC" id="2.7.7.62"/>
    </reaction>
</comment>
<evidence type="ECO:0000256" key="17">
    <source>
        <dbReference type="ARBA" id="ARBA00030571"/>
    </source>
</evidence>
<protein>
    <recommendedName>
        <fullName evidence="16">Adenosylcobinamide kinase</fullName>
        <ecNumber evidence="8">2.7.1.156</ecNumber>
        <ecNumber evidence="9">2.7.7.62</ecNumber>
    </recommendedName>
    <alternativeName>
        <fullName evidence="17">Adenosylcobinamide-phosphate guanylyltransferase</fullName>
    </alternativeName>
</protein>
<dbReference type="EC" id="2.7.7.62" evidence="9"/>
<keyword evidence="15 19" id="KW-0342">GTP-binding</keyword>
<dbReference type="PIRSF" id="PIRSF006135">
    <property type="entry name" value="CobU"/>
    <property type="match status" value="1"/>
</dbReference>
<evidence type="ECO:0000256" key="1">
    <source>
        <dbReference type="ARBA" id="ARBA00000312"/>
    </source>
</evidence>
<keyword evidence="10" id="KW-0169">Cobalamin biosynthesis</keyword>
<comment type="catalytic activity">
    <reaction evidence="3">
        <text>adenosylcob(III)inamide + GTP = adenosylcob(III)inamide phosphate + GDP + H(+)</text>
        <dbReference type="Rhea" id="RHEA:15765"/>
        <dbReference type="ChEBI" id="CHEBI:2480"/>
        <dbReference type="ChEBI" id="CHEBI:15378"/>
        <dbReference type="ChEBI" id="CHEBI:37565"/>
        <dbReference type="ChEBI" id="CHEBI:58189"/>
        <dbReference type="ChEBI" id="CHEBI:58502"/>
        <dbReference type="EC" id="2.7.1.156"/>
    </reaction>
</comment>
<comment type="caution">
    <text evidence="20">The sequence shown here is derived from an EMBL/GenBank/DDBJ whole genome shotgun (WGS) entry which is preliminary data.</text>
</comment>
<dbReference type="InterPro" id="IPR027417">
    <property type="entry name" value="P-loop_NTPase"/>
</dbReference>
<evidence type="ECO:0000256" key="15">
    <source>
        <dbReference type="ARBA" id="ARBA00023134"/>
    </source>
</evidence>
<dbReference type="CDD" id="cd00544">
    <property type="entry name" value="CobU"/>
    <property type="match status" value="1"/>
</dbReference>
<keyword evidence="12 19" id="KW-0547">Nucleotide-binding</keyword>
<evidence type="ECO:0000256" key="5">
    <source>
        <dbReference type="ARBA" id="ARBA00004692"/>
    </source>
</evidence>
<evidence type="ECO:0000256" key="16">
    <source>
        <dbReference type="ARBA" id="ARBA00029570"/>
    </source>
</evidence>
<dbReference type="EC" id="2.7.1.156" evidence="8"/>
<dbReference type="GO" id="GO:0009236">
    <property type="term" value="P:cobalamin biosynthetic process"/>
    <property type="evidence" value="ECO:0007669"/>
    <property type="project" value="UniProtKB-KW"/>
</dbReference>
<sequence length="174" mass="19479">MFALILGGSASGKSAFAESVTVKLGQKRLYAATMQPFDEECLRRIDRHREMRKEKGFDTWEIYRGMKDAAIPEGYDAVLLECLSNLLANEMYGPEGWEKGDLVSRILAGIDKLRESAENLVIVSNEVFQDGDNYHPETLQYMEFLGELNRRLAAKADAVAEVICGCPVFHKGVL</sequence>
<comment type="function">
    <text evidence="4">Catalyzes ATP-dependent phosphorylation of adenosylcobinamide and addition of GMP to adenosylcobinamide phosphate.</text>
</comment>
<dbReference type="Gene3D" id="3.40.50.300">
    <property type="entry name" value="P-loop containing nucleotide triphosphate hydrolases"/>
    <property type="match status" value="1"/>
</dbReference>
<keyword evidence="11" id="KW-0808">Transferase</keyword>
<keyword evidence="13 20" id="KW-0418">Kinase</keyword>
<keyword evidence="20" id="KW-0548">Nucleotidyltransferase</keyword>
<feature type="binding site" evidence="19">
    <location>
        <position position="61"/>
    </location>
    <ligand>
        <name>GTP</name>
        <dbReference type="ChEBI" id="CHEBI:37565"/>
    </ligand>
</feature>
<reference evidence="20" key="1">
    <citation type="submission" date="2020-10" db="EMBL/GenBank/DDBJ databases">
        <authorList>
            <person name="Gilroy R."/>
        </authorList>
    </citation>
    <scope>NUCLEOTIDE SEQUENCE</scope>
    <source>
        <strain evidence="20">CHK199-13235</strain>
    </source>
</reference>
<evidence type="ECO:0000256" key="12">
    <source>
        <dbReference type="ARBA" id="ARBA00022741"/>
    </source>
</evidence>
<dbReference type="Pfam" id="PF02283">
    <property type="entry name" value="CobU"/>
    <property type="match status" value="1"/>
</dbReference>
<evidence type="ECO:0000256" key="19">
    <source>
        <dbReference type="PIRSR" id="PIRSR006135-2"/>
    </source>
</evidence>
<evidence type="ECO:0000256" key="14">
    <source>
        <dbReference type="ARBA" id="ARBA00022840"/>
    </source>
</evidence>
<evidence type="ECO:0000256" key="3">
    <source>
        <dbReference type="ARBA" id="ARBA00001522"/>
    </source>
</evidence>
<name>A0A9D1JZK2_9FIRM</name>
<dbReference type="Proteomes" id="UP000824002">
    <property type="component" value="Unassembled WGS sequence"/>
</dbReference>
<dbReference type="EMBL" id="DVJP01000026">
    <property type="protein sequence ID" value="HIS75817.1"/>
    <property type="molecule type" value="Genomic_DNA"/>
</dbReference>
<evidence type="ECO:0000256" key="6">
    <source>
        <dbReference type="ARBA" id="ARBA00005159"/>
    </source>
</evidence>
<dbReference type="GO" id="GO:0005525">
    <property type="term" value="F:GTP binding"/>
    <property type="evidence" value="ECO:0007669"/>
    <property type="project" value="UniProtKB-KW"/>
</dbReference>
<evidence type="ECO:0000256" key="2">
    <source>
        <dbReference type="ARBA" id="ARBA00000711"/>
    </source>
</evidence>
<dbReference type="SUPFAM" id="SSF52540">
    <property type="entry name" value="P-loop containing nucleoside triphosphate hydrolases"/>
    <property type="match status" value="1"/>
</dbReference>
<feature type="binding site" evidence="19">
    <location>
        <begin position="7"/>
        <end position="14"/>
    </location>
    <ligand>
        <name>GTP</name>
        <dbReference type="ChEBI" id="CHEBI:37565"/>
    </ligand>
</feature>
<feature type="active site" description="GMP-histidine intermediate" evidence="18">
    <location>
        <position position="48"/>
    </location>
</feature>
<accession>A0A9D1JZK2</accession>
<feature type="binding site" evidence="19">
    <location>
        <begin position="49"/>
        <end position="52"/>
    </location>
    <ligand>
        <name>GTP</name>
        <dbReference type="ChEBI" id="CHEBI:37565"/>
    </ligand>
</feature>
<dbReference type="GO" id="GO:0005524">
    <property type="term" value="F:ATP binding"/>
    <property type="evidence" value="ECO:0007669"/>
    <property type="project" value="UniProtKB-KW"/>
</dbReference>
<organism evidence="20 21">
    <name type="scientific">Candidatus Merdivicinus excrementipullorum</name>
    <dbReference type="NCBI Taxonomy" id="2840867"/>
    <lineage>
        <taxon>Bacteria</taxon>
        <taxon>Bacillati</taxon>
        <taxon>Bacillota</taxon>
        <taxon>Clostridia</taxon>
        <taxon>Eubacteriales</taxon>
        <taxon>Oscillospiraceae</taxon>
        <taxon>Oscillospiraceae incertae sedis</taxon>
        <taxon>Candidatus Merdivicinus</taxon>
    </lineage>
</organism>
<evidence type="ECO:0000313" key="20">
    <source>
        <dbReference type="EMBL" id="HIS75817.1"/>
    </source>
</evidence>
<comment type="similarity">
    <text evidence="7">Belongs to the CobU/CobP family.</text>
</comment>
<reference evidence="20" key="2">
    <citation type="journal article" date="2021" name="PeerJ">
        <title>Extensive microbial diversity within the chicken gut microbiome revealed by metagenomics and culture.</title>
        <authorList>
            <person name="Gilroy R."/>
            <person name="Ravi A."/>
            <person name="Getino M."/>
            <person name="Pursley I."/>
            <person name="Horton D.L."/>
            <person name="Alikhan N.F."/>
            <person name="Baker D."/>
            <person name="Gharbi K."/>
            <person name="Hall N."/>
            <person name="Watson M."/>
            <person name="Adriaenssens E.M."/>
            <person name="Foster-Nyarko E."/>
            <person name="Jarju S."/>
            <person name="Secka A."/>
            <person name="Antonio M."/>
            <person name="Oren A."/>
            <person name="Chaudhuri R.R."/>
            <person name="La Ragione R."/>
            <person name="Hildebrand F."/>
            <person name="Pallen M.J."/>
        </authorList>
    </citation>
    <scope>NUCLEOTIDE SEQUENCE</scope>
    <source>
        <strain evidence="20">CHK199-13235</strain>
    </source>
</reference>
<dbReference type="PANTHER" id="PTHR34848">
    <property type="match status" value="1"/>
</dbReference>
<comment type="catalytic activity">
    <reaction evidence="1">
        <text>adenosylcob(III)inamide + ATP = adenosylcob(III)inamide phosphate + ADP + H(+)</text>
        <dbReference type="Rhea" id="RHEA:15769"/>
        <dbReference type="ChEBI" id="CHEBI:2480"/>
        <dbReference type="ChEBI" id="CHEBI:15378"/>
        <dbReference type="ChEBI" id="CHEBI:30616"/>
        <dbReference type="ChEBI" id="CHEBI:58502"/>
        <dbReference type="ChEBI" id="CHEBI:456216"/>
        <dbReference type="EC" id="2.7.1.156"/>
    </reaction>
</comment>
<evidence type="ECO:0000256" key="8">
    <source>
        <dbReference type="ARBA" id="ARBA00012016"/>
    </source>
</evidence>
<evidence type="ECO:0000313" key="21">
    <source>
        <dbReference type="Proteomes" id="UP000824002"/>
    </source>
</evidence>